<evidence type="ECO:0000313" key="1">
    <source>
        <dbReference type="EMBL" id="EAQ50734.1"/>
    </source>
</evidence>
<proteinExistence type="predicted"/>
<dbReference type="EMBL" id="AANC01000001">
    <property type="protein sequence ID" value="EAQ50734.1"/>
    <property type="molecule type" value="Genomic_DNA"/>
</dbReference>
<evidence type="ECO:0000313" key="2">
    <source>
        <dbReference type="Proteomes" id="UP000001601"/>
    </source>
</evidence>
<dbReference type="AlphaFoldDB" id="A3XGL5"/>
<protein>
    <submittedName>
        <fullName evidence="1">Uncharacterized protein</fullName>
    </submittedName>
</protein>
<comment type="caution">
    <text evidence="1">The sequence shown here is derived from an EMBL/GenBank/DDBJ whole genome shotgun (WGS) entry which is preliminary data.</text>
</comment>
<name>A3XGL5_LEEBM</name>
<accession>A3XGL5</accession>
<dbReference type="RefSeq" id="WP_009781226.1">
    <property type="nucleotide sequence ID" value="NZ_CH672395.1"/>
</dbReference>
<dbReference type="Proteomes" id="UP000001601">
    <property type="component" value="Unassembled WGS sequence"/>
</dbReference>
<organism evidence="1 2">
    <name type="scientific">Leeuwenhoekiella blandensis (strain CECT 7118 / CCUG 51940 / KCTC 22103 / MED217)</name>
    <name type="common">Flavobacterium sp. (strain MED217)</name>
    <dbReference type="NCBI Taxonomy" id="398720"/>
    <lineage>
        <taxon>Bacteria</taxon>
        <taxon>Pseudomonadati</taxon>
        <taxon>Bacteroidota</taxon>
        <taxon>Flavobacteriia</taxon>
        <taxon>Flavobacteriales</taxon>
        <taxon>Flavobacteriaceae</taxon>
        <taxon>Leeuwenhoekiella</taxon>
    </lineage>
</organism>
<dbReference type="HOGENOM" id="CLU_1924926_0_0_10"/>
<reference evidence="1 2" key="1">
    <citation type="journal article" date="2007" name="Nature">
        <title>Light stimulates growth of proteorhodopsin-containing marine Flavobacteria.</title>
        <authorList>
            <person name="Gomez-Consarnau L."/>
            <person name="Gonzalez J.M."/>
            <person name="Coll-Llado M."/>
            <person name="Gourdon P."/>
            <person name="Pascher T."/>
            <person name="Neutze R."/>
            <person name="Pedros-Alio C."/>
            <person name="Pinhassi J."/>
        </authorList>
    </citation>
    <scope>NUCLEOTIDE SEQUENCE [LARGE SCALE GENOMIC DNA]</scope>
    <source>
        <strain evidence="1 2">MED217</strain>
    </source>
</reference>
<keyword evidence="2" id="KW-1185">Reference proteome</keyword>
<sequence>MKNILLKSSATLFAISIISSFYLSYRIVYPSDSELIGTFENSFKLKYPSSGVIISKKADRGFNDSYTYFTIKIDRQNEYDKIKYDLVKQNYKISSHHSYNRMSDTIYTVTRLNTFNIQFINNNEIFFEEIN</sequence>
<gene>
    <name evidence="1" type="ORF">MED217_14365</name>
</gene>